<keyword evidence="2" id="KW-0548">Nucleotidyltransferase</keyword>
<gene>
    <name evidence="8" type="primary">Ervk19_2</name>
    <name evidence="8" type="ORF">PROCAF_R15682</name>
</gene>
<evidence type="ECO:0000256" key="5">
    <source>
        <dbReference type="ARBA" id="ARBA00022801"/>
    </source>
</evidence>
<evidence type="ECO:0000256" key="4">
    <source>
        <dbReference type="ARBA" id="ARBA00022759"/>
    </source>
</evidence>
<dbReference type="EMBL" id="VZSE01025275">
    <property type="protein sequence ID" value="NWX67307.1"/>
    <property type="molecule type" value="Genomic_DNA"/>
</dbReference>
<evidence type="ECO:0000256" key="1">
    <source>
        <dbReference type="ARBA" id="ARBA00022679"/>
    </source>
</evidence>
<feature type="domain" description="RNase H type-1" evidence="7">
    <location>
        <begin position="16"/>
        <end position="110"/>
    </location>
</feature>
<dbReference type="PROSITE" id="PS50879">
    <property type="entry name" value="RNASE_H_1"/>
    <property type="match status" value="1"/>
</dbReference>
<dbReference type="InterPro" id="IPR012337">
    <property type="entry name" value="RNaseH-like_sf"/>
</dbReference>
<dbReference type="SUPFAM" id="SSF53098">
    <property type="entry name" value="Ribonuclease H-like"/>
    <property type="match status" value="1"/>
</dbReference>
<dbReference type="GO" id="GO:0035613">
    <property type="term" value="F:RNA stem-loop binding"/>
    <property type="evidence" value="ECO:0007669"/>
    <property type="project" value="TreeGrafter"/>
</dbReference>
<dbReference type="Pfam" id="PF00075">
    <property type="entry name" value="RNase_H"/>
    <property type="match status" value="1"/>
</dbReference>
<name>A0A7K6Y796_9PASE</name>
<protein>
    <submittedName>
        <fullName evidence="8">POK19 protein</fullName>
    </submittedName>
</protein>
<dbReference type="InterPro" id="IPR036397">
    <property type="entry name" value="RNaseH_sf"/>
</dbReference>
<feature type="non-terminal residue" evidence="8">
    <location>
        <position position="1"/>
    </location>
</feature>
<evidence type="ECO:0000259" key="7">
    <source>
        <dbReference type="PROSITE" id="PS50879"/>
    </source>
</evidence>
<keyword evidence="9" id="KW-1185">Reference proteome</keyword>
<dbReference type="PANTHER" id="PTHR41694">
    <property type="entry name" value="ENDOGENOUS RETROVIRUS GROUP K MEMBER POL PROTEIN"/>
    <property type="match status" value="1"/>
</dbReference>
<evidence type="ECO:0000313" key="9">
    <source>
        <dbReference type="Proteomes" id="UP000587587"/>
    </source>
</evidence>
<dbReference type="GO" id="GO:0004523">
    <property type="term" value="F:RNA-DNA hybrid ribonuclease activity"/>
    <property type="evidence" value="ECO:0007669"/>
    <property type="project" value="InterPro"/>
</dbReference>
<evidence type="ECO:0000256" key="6">
    <source>
        <dbReference type="ARBA" id="ARBA00022918"/>
    </source>
</evidence>
<dbReference type="PANTHER" id="PTHR41694:SF3">
    <property type="entry name" value="RNA-DIRECTED DNA POLYMERASE-RELATED"/>
    <property type="match status" value="1"/>
</dbReference>
<reference evidence="8 9" key="1">
    <citation type="submission" date="2019-09" db="EMBL/GenBank/DDBJ databases">
        <title>Bird 10,000 Genomes (B10K) Project - Family phase.</title>
        <authorList>
            <person name="Zhang G."/>
        </authorList>
    </citation>
    <scope>NUCLEOTIDE SEQUENCE [LARGE SCALE GENOMIC DNA]</scope>
    <source>
        <strain evidence="8">B10K-UC-030-53</strain>
    </source>
</reference>
<dbReference type="InterPro" id="IPR002156">
    <property type="entry name" value="RNaseH_domain"/>
</dbReference>
<evidence type="ECO:0000256" key="3">
    <source>
        <dbReference type="ARBA" id="ARBA00022722"/>
    </source>
</evidence>
<dbReference type="AlphaFoldDB" id="A0A7K6Y796"/>
<keyword evidence="5" id="KW-0378">Hydrolase</keyword>
<evidence type="ECO:0000256" key="2">
    <source>
        <dbReference type="ARBA" id="ARBA00022695"/>
    </source>
</evidence>
<proteinExistence type="predicted"/>
<sequence>KSWDWIVRPLRSERPLQDAITAFTDAGKKTRRAAVTWKEGKQWKHHMVPTQKDDSLQTMELLAVVWALWELQGPLNLVTDSYYVAGVAKRIEGALIKDVVNKRLYQLFLQ</sequence>
<keyword evidence="1" id="KW-0808">Transferase</keyword>
<dbReference type="Proteomes" id="UP000587587">
    <property type="component" value="Unassembled WGS sequence"/>
</dbReference>
<keyword evidence="6" id="KW-0695">RNA-directed DNA polymerase</keyword>
<keyword evidence="4" id="KW-0255">Endonuclease</keyword>
<dbReference type="GO" id="GO:0003964">
    <property type="term" value="F:RNA-directed DNA polymerase activity"/>
    <property type="evidence" value="ECO:0007669"/>
    <property type="project" value="UniProtKB-KW"/>
</dbReference>
<keyword evidence="3" id="KW-0540">Nuclease</keyword>
<comment type="caution">
    <text evidence="8">The sequence shown here is derived from an EMBL/GenBank/DDBJ whole genome shotgun (WGS) entry which is preliminary data.</text>
</comment>
<accession>A0A7K6Y796</accession>
<organism evidence="8 9">
    <name type="scientific">Promerops cafer</name>
    <name type="common">Cape sugarbird</name>
    <dbReference type="NCBI Taxonomy" id="254652"/>
    <lineage>
        <taxon>Eukaryota</taxon>
        <taxon>Metazoa</taxon>
        <taxon>Chordata</taxon>
        <taxon>Craniata</taxon>
        <taxon>Vertebrata</taxon>
        <taxon>Euteleostomi</taxon>
        <taxon>Archelosauria</taxon>
        <taxon>Archosauria</taxon>
        <taxon>Dinosauria</taxon>
        <taxon>Saurischia</taxon>
        <taxon>Theropoda</taxon>
        <taxon>Coelurosauria</taxon>
        <taxon>Aves</taxon>
        <taxon>Neognathae</taxon>
        <taxon>Neoaves</taxon>
        <taxon>Telluraves</taxon>
        <taxon>Australaves</taxon>
        <taxon>Passeriformes</taxon>
        <taxon>Passeroidea</taxon>
        <taxon>Nectariniidae</taxon>
        <taxon>Promerops</taxon>
    </lineage>
</organism>
<evidence type="ECO:0000313" key="8">
    <source>
        <dbReference type="EMBL" id="NWX67307.1"/>
    </source>
</evidence>
<dbReference type="Gene3D" id="3.30.420.10">
    <property type="entry name" value="Ribonuclease H-like superfamily/Ribonuclease H"/>
    <property type="match status" value="1"/>
</dbReference>
<feature type="non-terminal residue" evidence="8">
    <location>
        <position position="110"/>
    </location>
</feature>